<evidence type="ECO:0000256" key="6">
    <source>
        <dbReference type="NCBIfam" id="TIGR01068"/>
    </source>
</evidence>
<keyword evidence="5" id="KW-0676">Redox-active center</keyword>
<evidence type="ECO:0000256" key="4">
    <source>
        <dbReference type="ARBA" id="ARBA00023157"/>
    </source>
</evidence>
<accession>A0ABU6II04</accession>
<keyword evidence="4" id="KW-1015">Disulfide bond</keyword>
<dbReference type="Pfam" id="PF00085">
    <property type="entry name" value="Thioredoxin"/>
    <property type="match status" value="1"/>
</dbReference>
<keyword evidence="2" id="KW-0813">Transport</keyword>
<dbReference type="Proteomes" id="UP001349994">
    <property type="component" value="Unassembled WGS sequence"/>
</dbReference>
<sequence>MAEVIKSVDEFQTKVLQAEGPVLVDFFATWCGPCRMVAPVIDEIAAEKAGQVGVYKVDIDQSPDLAFKYQVSSVPTLIVFENGQVKNERLGAQPKQNILAML</sequence>
<comment type="similarity">
    <text evidence="1 7">Belongs to the thioredoxin family.</text>
</comment>
<dbReference type="PROSITE" id="PS00194">
    <property type="entry name" value="THIOREDOXIN_1"/>
    <property type="match status" value="1"/>
</dbReference>
<dbReference type="CDD" id="cd02947">
    <property type="entry name" value="TRX_family"/>
    <property type="match status" value="1"/>
</dbReference>
<keyword evidence="3" id="KW-0249">Electron transport</keyword>
<dbReference type="Gene3D" id="3.40.30.10">
    <property type="entry name" value="Glutaredoxin"/>
    <property type="match status" value="1"/>
</dbReference>
<evidence type="ECO:0000313" key="10">
    <source>
        <dbReference type="Proteomes" id="UP001349994"/>
    </source>
</evidence>
<protein>
    <recommendedName>
        <fullName evidence="6 7">Thioredoxin</fullName>
    </recommendedName>
</protein>
<comment type="caution">
    <text evidence="9">The sequence shown here is derived from an EMBL/GenBank/DDBJ whole genome shotgun (WGS) entry which is preliminary data.</text>
</comment>
<feature type="domain" description="Thioredoxin" evidence="8">
    <location>
        <begin position="1"/>
        <end position="102"/>
    </location>
</feature>
<dbReference type="RefSeq" id="WP_326426705.1">
    <property type="nucleotide sequence ID" value="NZ_JAYMFF010000009.1"/>
</dbReference>
<evidence type="ECO:0000256" key="3">
    <source>
        <dbReference type="ARBA" id="ARBA00022982"/>
    </source>
</evidence>
<dbReference type="EMBL" id="JAYMFF010000009">
    <property type="protein sequence ID" value="MEC4175993.1"/>
    <property type="molecule type" value="Genomic_DNA"/>
</dbReference>
<dbReference type="PROSITE" id="PS51352">
    <property type="entry name" value="THIOREDOXIN_2"/>
    <property type="match status" value="1"/>
</dbReference>
<name>A0ABU6II04_9ACTN</name>
<reference evidence="9 10" key="1">
    <citation type="submission" date="2024-01" db="EMBL/GenBank/DDBJ databases">
        <title>novel species in genus Adlercreutzia.</title>
        <authorList>
            <person name="Liu X."/>
        </authorList>
    </citation>
    <scope>NUCLEOTIDE SEQUENCE [LARGE SCALE GENOMIC DNA]</scope>
    <source>
        <strain evidence="9 10">R7</strain>
    </source>
</reference>
<evidence type="ECO:0000313" key="9">
    <source>
        <dbReference type="EMBL" id="MEC4175993.1"/>
    </source>
</evidence>
<evidence type="ECO:0000259" key="8">
    <source>
        <dbReference type="PROSITE" id="PS51352"/>
    </source>
</evidence>
<dbReference type="NCBIfam" id="TIGR01068">
    <property type="entry name" value="thioredoxin"/>
    <property type="match status" value="1"/>
</dbReference>
<dbReference type="PRINTS" id="PR00421">
    <property type="entry name" value="THIOREDOXIN"/>
</dbReference>
<dbReference type="SUPFAM" id="SSF52833">
    <property type="entry name" value="Thioredoxin-like"/>
    <property type="match status" value="1"/>
</dbReference>
<organism evidence="9 10">
    <name type="scientific">Adlercreutzia wanghongyangiae</name>
    <dbReference type="NCBI Taxonomy" id="3111451"/>
    <lineage>
        <taxon>Bacteria</taxon>
        <taxon>Bacillati</taxon>
        <taxon>Actinomycetota</taxon>
        <taxon>Coriobacteriia</taxon>
        <taxon>Eggerthellales</taxon>
        <taxon>Eggerthellaceae</taxon>
        <taxon>Adlercreutzia</taxon>
    </lineage>
</organism>
<dbReference type="PIRSF" id="PIRSF000077">
    <property type="entry name" value="Thioredoxin"/>
    <property type="match status" value="1"/>
</dbReference>
<evidence type="ECO:0000256" key="5">
    <source>
        <dbReference type="ARBA" id="ARBA00023284"/>
    </source>
</evidence>
<gene>
    <name evidence="9" type="primary">trxA</name>
    <name evidence="9" type="ORF">VIN30_05985</name>
</gene>
<dbReference type="InterPro" id="IPR013766">
    <property type="entry name" value="Thioredoxin_domain"/>
</dbReference>
<evidence type="ECO:0000256" key="2">
    <source>
        <dbReference type="ARBA" id="ARBA00022448"/>
    </source>
</evidence>
<dbReference type="InterPro" id="IPR017937">
    <property type="entry name" value="Thioredoxin_CS"/>
</dbReference>
<dbReference type="PANTHER" id="PTHR45663">
    <property type="entry name" value="GEO12009P1"/>
    <property type="match status" value="1"/>
</dbReference>
<dbReference type="PANTHER" id="PTHR45663:SF11">
    <property type="entry name" value="GEO12009P1"/>
    <property type="match status" value="1"/>
</dbReference>
<proteinExistence type="inferred from homology"/>
<evidence type="ECO:0000256" key="1">
    <source>
        <dbReference type="ARBA" id="ARBA00008987"/>
    </source>
</evidence>
<evidence type="ECO:0000256" key="7">
    <source>
        <dbReference type="PIRNR" id="PIRNR000077"/>
    </source>
</evidence>
<keyword evidence="10" id="KW-1185">Reference proteome</keyword>
<dbReference type="InterPro" id="IPR005746">
    <property type="entry name" value="Thioredoxin"/>
</dbReference>
<dbReference type="InterPro" id="IPR036249">
    <property type="entry name" value="Thioredoxin-like_sf"/>
</dbReference>